<sequence>MQLGYDPGQREGHDGKLSCSGQAGVYILELVQLLDEIVTEHSGILRNLEQLGGDGTQAVHVRRASARTCSPGGTNGTARSPTIETSCRDKATLLIHSRGNMCPPAHIQFNPP</sequence>
<dbReference type="EMBL" id="CM037615">
    <property type="protein sequence ID" value="KAH8014751.1"/>
    <property type="molecule type" value="Genomic_DNA"/>
</dbReference>
<gene>
    <name evidence="1" type="ORF">K3G42_031571</name>
</gene>
<protein>
    <submittedName>
        <fullName evidence="1">Uncharacterized protein</fullName>
    </submittedName>
</protein>
<organism evidence="1 2">
    <name type="scientific">Sphaerodactylus townsendi</name>
    <dbReference type="NCBI Taxonomy" id="933632"/>
    <lineage>
        <taxon>Eukaryota</taxon>
        <taxon>Metazoa</taxon>
        <taxon>Chordata</taxon>
        <taxon>Craniata</taxon>
        <taxon>Vertebrata</taxon>
        <taxon>Euteleostomi</taxon>
        <taxon>Lepidosauria</taxon>
        <taxon>Squamata</taxon>
        <taxon>Bifurcata</taxon>
        <taxon>Gekkota</taxon>
        <taxon>Sphaerodactylidae</taxon>
        <taxon>Sphaerodactylus</taxon>
    </lineage>
</organism>
<evidence type="ECO:0000313" key="2">
    <source>
        <dbReference type="Proteomes" id="UP000827872"/>
    </source>
</evidence>
<dbReference type="Proteomes" id="UP000827872">
    <property type="component" value="Linkage Group LG02"/>
</dbReference>
<name>A0ACB8G5C9_9SAUR</name>
<accession>A0ACB8G5C9</accession>
<keyword evidence="2" id="KW-1185">Reference proteome</keyword>
<comment type="caution">
    <text evidence="1">The sequence shown here is derived from an EMBL/GenBank/DDBJ whole genome shotgun (WGS) entry which is preliminary data.</text>
</comment>
<proteinExistence type="predicted"/>
<evidence type="ECO:0000313" key="1">
    <source>
        <dbReference type="EMBL" id="KAH8014751.1"/>
    </source>
</evidence>
<reference evidence="1" key="1">
    <citation type="submission" date="2021-08" db="EMBL/GenBank/DDBJ databases">
        <title>The first chromosome-level gecko genome reveals the dynamic sex chromosomes of Neotropical dwarf geckos (Sphaerodactylidae: Sphaerodactylus).</title>
        <authorList>
            <person name="Pinto B.J."/>
            <person name="Keating S.E."/>
            <person name="Gamble T."/>
        </authorList>
    </citation>
    <scope>NUCLEOTIDE SEQUENCE</scope>
    <source>
        <strain evidence="1">TG3544</strain>
    </source>
</reference>